<evidence type="ECO:0000256" key="9">
    <source>
        <dbReference type="ARBA" id="ARBA00031636"/>
    </source>
</evidence>
<feature type="transmembrane region" description="Helical" evidence="10">
    <location>
        <begin position="438"/>
        <end position="457"/>
    </location>
</feature>
<keyword evidence="8 10" id="KW-0472">Membrane</keyword>
<evidence type="ECO:0000256" key="7">
    <source>
        <dbReference type="ARBA" id="ARBA00023065"/>
    </source>
</evidence>
<keyword evidence="5 10" id="KW-0812">Transmembrane</keyword>
<feature type="transmembrane region" description="Helical" evidence="10">
    <location>
        <begin position="336"/>
        <end position="357"/>
    </location>
</feature>
<evidence type="ECO:0000313" key="12">
    <source>
        <dbReference type="Proteomes" id="UP000218327"/>
    </source>
</evidence>
<dbReference type="NCBIfam" id="TIGR00797">
    <property type="entry name" value="matE"/>
    <property type="match status" value="1"/>
</dbReference>
<reference evidence="12" key="1">
    <citation type="submission" date="2017-08" db="EMBL/GenBank/DDBJ databases">
        <title>A dynamic microbial community with high functional redundancy inhabits the cold, oxic subseafloor aquifer.</title>
        <authorList>
            <person name="Tully B.J."/>
            <person name="Wheat C.G."/>
            <person name="Glazer B.T."/>
            <person name="Huber J.A."/>
        </authorList>
    </citation>
    <scope>NUCLEOTIDE SEQUENCE [LARGE SCALE GENOMIC DNA]</scope>
</reference>
<dbReference type="GO" id="GO:0015297">
    <property type="term" value="F:antiporter activity"/>
    <property type="evidence" value="ECO:0007669"/>
    <property type="project" value="UniProtKB-KW"/>
</dbReference>
<dbReference type="PIRSF" id="PIRSF006603">
    <property type="entry name" value="DinF"/>
    <property type="match status" value="1"/>
</dbReference>
<feature type="transmembrane region" description="Helical" evidence="10">
    <location>
        <begin position="378"/>
        <end position="399"/>
    </location>
</feature>
<feature type="transmembrane region" description="Helical" evidence="10">
    <location>
        <begin position="301"/>
        <end position="324"/>
    </location>
</feature>
<evidence type="ECO:0000256" key="10">
    <source>
        <dbReference type="SAM" id="Phobius"/>
    </source>
</evidence>
<proteinExistence type="predicted"/>
<gene>
    <name evidence="11" type="ORF">COA96_14845</name>
</gene>
<dbReference type="EMBL" id="NVVJ01000066">
    <property type="protein sequence ID" value="PCJ22175.1"/>
    <property type="molecule type" value="Genomic_DNA"/>
</dbReference>
<dbReference type="InterPro" id="IPR050222">
    <property type="entry name" value="MATE_MdtK"/>
</dbReference>
<feature type="transmembrane region" description="Helical" evidence="10">
    <location>
        <begin position="79"/>
        <end position="96"/>
    </location>
</feature>
<comment type="caution">
    <text evidence="11">The sequence shown here is derived from an EMBL/GenBank/DDBJ whole genome shotgun (WGS) entry which is preliminary data.</text>
</comment>
<feature type="transmembrane region" description="Helical" evidence="10">
    <location>
        <begin position="153"/>
        <end position="174"/>
    </location>
</feature>
<feature type="transmembrane region" description="Helical" evidence="10">
    <location>
        <begin position="186"/>
        <end position="205"/>
    </location>
</feature>
<evidence type="ECO:0000313" key="11">
    <source>
        <dbReference type="EMBL" id="PCJ22175.1"/>
    </source>
</evidence>
<dbReference type="GO" id="GO:0005886">
    <property type="term" value="C:plasma membrane"/>
    <property type="evidence" value="ECO:0007669"/>
    <property type="project" value="UniProtKB-SubCell"/>
</dbReference>
<evidence type="ECO:0000256" key="8">
    <source>
        <dbReference type="ARBA" id="ARBA00023136"/>
    </source>
</evidence>
<dbReference type="Pfam" id="PF01554">
    <property type="entry name" value="MatE"/>
    <property type="match status" value="2"/>
</dbReference>
<feature type="transmembrane region" description="Helical" evidence="10">
    <location>
        <begin position="35"/>
        <end position="59"/>
    </location>
</feature>
<keyword evidence="4" id="KW-1003">Cell membrane</keyword>
<dbReference type="Proteomes" id="UP000218327">
    <property type="component" value="Unassembled WGS sequence"/>
</dbReference>
<dbReference type="GO" id="GO:0042910">
    <property type="term" value="F:xenobiotic transmembrane transporter activity"/>
    <property type="evidence" value="ECO:0007669"/>
    <property type="project" value="InterPro"/>
</dbReference>
<evidence type="ECO:0000256" key="5">
    <source>
        <dbReference type="ARBA" id="ARBA00022692"/>
    </source>
</evidence>
<evidence type="ECO:0000256" key="4">
    <source>
        <dbReference type="ARBA" id="ARBA00022475"/>
    </source>
</evidence>
<evidence type="ECO:0000256" key="6">
    <source>
        <dbReference type="ARBA" id="ARBA00022989"/>
    </source>
</evidence>
<keyword evidence="7" id="KW-0406">Ion transport</keyword>
<dbReference type="GO" id="GO:0006811">
    <property type="term" value="P:monoatomic ion transport"/>
    <property type="evidence" value="ECO:0007669"/>
    <property type="project" value="UniProtKB-KW"/>
</dbReference>
<evidence type="ECO:0000256" key="3">
    <source>
        <dbReference type="ARBA" id="ARBA00022449"/>
    </source>
</evidence>
<sequence length="467" mass="49605">MTVQKIKNGWALFKESLSGGTEINYTEGSIARMTLLLAIPMILEMAMESVFAVVDIFFVSGLGTDAVATVGLTEAMISLLYAVAVGLSMGTTALIARRIGEKNPEAASLAAGQAIWLGLFVSVVVGLLGIFYAKNILLLMGADEAVVETGETYTRLMFGGSFTIVFLFLVNAIFRGAGDASLAMRALTLANCINIVLDPCLIYGYGPFPELGITGAAVATNIGRGVGVLYGLYYLCGGGGRIRLHFANLVLQLGVVTSLFRISMGGVAQFLVATASWVFLMQIVSGFGSEAVAGYTVGVRVVMFSILPAWGLSNAAATLVGQNLGAGLPDRAETSVWLIVKFNAIYMGCVALLIVLFTRQIVGIFTSEPAVAEYAVQCLRIFAAGFVAWGAGMAIIQAFNGAGDTMTPTWINIFCFWLVQVPLAYTLALVLDLGPVGVFWSVFVSDILTGIIGYLVFRRGKWKLRTV</sequence>
<keyword evidence="3" id="KW-0050">Antiport</keyword>
<feature type="transmembrane region" description="Helical" evidence="10">
    <location>
        <begin position="411"/>
        <end position="431"/>
    </location>
</feature>
<keyword evidence="6 10" id="KW-1133">Transmembrane helix</keyword>
<dbReference type="PANTHER" id="PTHR43298">
    <property type="entry name" value="MULTIDRUG RESISTANCE PROTEIN NORM-RELATED"/>
    <property type="match status" value="1"/>
</dbReference>
<comment type="subcellular location">
    <subcellularLocation>
        <location evidence="1">Cell inner membrane</location>
        <topology evidence="1">Multi-pass membrane protein</topology>
    </subcellularLocation>
</comment>
<feature type="transmembrane region" description="Helical" evidence="10">
    <location>
        <begin position="270"/>
        <end position="289"/>
    </location>
</feature>
<feature type="transmembrane region" description="Helical" evidence="10">
    <location>
        <begin position="108"/>
        <end position="133"/>
    </location>
</feature>
<evidence type="ECO:0000256" key="1">
    <source>
        <dbReference type="ARBA" id="ARBA00004429"/>
    </source>
</evidence>
<dbReference type="PANTHER" id="PTHR43298:SF2">
    <property type="entry name" value="FMN_FAD EXPORTER YEEO-RELATED"/>
    <property type="match status" value="1"/>
</dbReference>
<feature type="transmembrane region" description="Helical" evidence="10">
    <location>
        <begin position="211"/>
        <end position="234"/>
    </location>
</feature>
<accession>A0A2A5ASF1</accession>
<dbReference type="InterPro" id="IPR002528">
    <property type="entry name" value="MATE_fam"/>
</dbReference>
<dbReference type="InterPro" id="IPR048279">
    <property type="entry name" value="MdtK-like"/>
</dbReference>
<dbReference type="AlphaFoldDB" id="A0A2A5ASF1"/>
<dbReference type="CDD" id="cd13139">
    <property type="entry name" value="MATE_like_14"/>
    <property type="match status" value="1"/>
</dbReference>
<organism evidence="11 12">
    <name type="scientific">SAR86 cluster bacterium</name>
    <dbReference type="NCBI Taxonomy" id="2030880"/>
    <lineage>
        <taxon>Bacteria</taxon>
        <taxon>Pseudomonadati</taxon>
        <taxon>Pseudomonadota</taxon>
        <taxon>Gammaproteobacteria</taxon>
        <taxon>SAR86 cluster</taxon>
    </lineage>
</organism>
<keyword evidence="2" id="KW-0813">Transport</keyword>
<protein>
    <recommendedName>
        <fullName evidence="9">Multidrug-efflux transporter</fullName>
    </recommendedName>
</protein>
<evidence type="ECO:0000256" key="2">
    <source>
        <dbReference type="ARBA" id="ARBA00022448"/>
    </source>
</evidence>
<name>A0A2A5ASF1_9GAMM</name>